<keyword evidence="6" id="KW-0520">NAD</keyword>
<dbReference type="SMR" id="A0A314L0D0"/>
<dbReference type="Gene3D" id="3.40.50.10140">
    <property type="entry name" value="Toll/interleukin-1 receptor homology (TIR) domain"/>
    <property type="match status" value="1"/>
</dbReference>
<dbReference type="InterPro" id="IPR058192">
    <property type="entry name" value="WHD_ROQ1-like"/>
</dbReference>
<dbReference type="Gene3D" id="1.10.8.430">
    <property type="entry name" value="Helical domain of apoptotic protease-activating factors"/>
    <property type="match status" value="1"/>
</dbReference>
<dbReference type="SMART" id="SM00255">
    <property type="entry name" value="TIR"/>
    <property type="match status" value="1"/>
</dbReference>
<dbReference type="InterPro" id="IPR001611">
    <property type="entry name" value="Leu-rich_rpt"/>
</dbReference>
<keyword evidence="2" id="KW-0433">Leucine-rich repeat</keyword>
<evidence type="ECO:0000256" key="7">
    <source>
        <dbReference type="ARBA" id="ARBA00047304"/>
    </source>
</evidence>
<dbReference type="GO" id="GO:0051707">
    <property type="term" value="P:response to other organism"/>
    <property type="evidence" value="ECO:0007669"/>
    <property type="project" value="UniProtKB-ARBA"/>
</dbReference>
<feature type="domain" description="TIR" evidence="8">
    <location>
        <begin position="15"/>
        <end position="185"/>
    </location>
</feature>
<name>A0A314L0D0_NICAT</name>
<dbReference type="InterPro" id="IPR055414">
    <property type="entry name" value="LRR_R13L4/SHOC2-like"/>
</dbReference>
<dbReference type="GO" id="GO:0043531">
    <property type="term" value="F:ADP binding"/>
    <property type="evidence" value="ECO:0007669"/>
    <property type="project" value="InterPro"/>
</dbReference>
<evidence type="ECO:0000313" key="9">
    <source>
        <dbReference type="EMBL" id="OIT34932.1"/>
    </source>
</evidence>
<comment type="caution">
    <text evidence="9">The sequence shown here is derived from an EMBL/GenBank/DDBJ whole genome shotgun (WGS) entry which is preliminary data.</text>
</comment>
<dbReference type="SUPFAM" id="SSF46785">
    <property type="entry name" value="Winged helix' DNA-binding domain"/>
    <property type="match status" value="1"/>
</dbReference>
<dbReference type="GO" id="GO:0007165">
    <property type="term" value="P:signal transduction"/>
    <property type="evidence" value="ECO:0007669"/>
    <property type="project" value="InterPro"/>
</dbReference>
<dbReference type="Gene3D" id="3.40.50.300">
    <property type="entry name" value="P-loop containing nucleotide triphosphate hydrolases"/>
    <property type="match status" value="1"/>
</dbReference>
<dbReference type="SUPFAM" id="SSF52058">
    <property type="entry name" value="L domain-like"/>
    <property type="match status" value="2"/>
</dbReference>
<dbReference type="InterPro" id="IPR036397">
    <property type="entry name" value="RNaseH_sf"/>
</dbReference>
<dbReference type="InterPro" id="IPR044974">
    <property type="entry name" value="Disease_R_plants"/>
</dbReference>
<dbReference type="Proteomes" id="UP000187609">
    <property type="component" value="Unassembled WGS sequence"/>
</dbReference>
<dbReference type="InterPro" id="IPR027417">
    <property type="entry name" value="P-loop_NTPase"/>
</dbReference>
<reference evidence="9" key="1">
    <citation type="submission" date="2016-11" db="EMBL/GenBank/DDBJ databases">
        <title>The genome of Nicotiana attenuata.</title>
        <authorList>
            <person name="Xu S."/>
            <person name="Brockmoeller T."/>
            <person name="Gaquerel E."/>
            <person name="Navarro A."/>
            <person name="Kuhl H."/>
            <person name="Gase K."/>
            <person name="Ling Z."/>
            <person name="Zhou W."/>
            <person name="Kreitzer C."/>
            <person name="Stanke M."/>
            <person name="Tang H."/>
            <person name="Lyons E."/>
            <person name="Pandey P."/>
            <person name="Pandey S.P."/>
            <person name="Timmermann B."/>
            <person name="Baldwin I.T."/>
        </authorList>
    </citation>
    <scope>NUCLEOTIDE SEQUENCE [LARGE SCALE GENOMIC DNA]</scope>
    <source>
        <strain evidence="9">UT</strain>
    </source>
</reference>
<organism evidence="9 10">
    <name type="scientific">Nicotiana attenuata</name>
    <name type="common">Coyote tobacco</name>
    <dbReference type="NCBI Taxonomy" id="49451"/>
    <lineage>
        <taxon>Eukaryota</taxon>
        <taxon>Viridiplantae</taxon>
        <taxon>Streptophyta</taxon>
        <taxon>Embryophyta</taxon>
        <taxon>Tracheophyta</taxon>
        <taxon>Spermatophyta</taxon>
        <taxon>Magnoliopsida</taxon>
        <taxon>eudicotyledons</taxon>
        <taxon>Gunneridae</taxon>
        <taxon>Pentapetalae</taxon>
        <taxon>asterids</taxon>
        <taxon>lamiids</taxon>
        <taxon>Solanales</taxon>
        <taxon>Solanaceae</taxon>
        <taxon>Nicotianoideae</taxon>
        <taxon>Nicotianeae</taxon>
        <taxon>Nicotiana</taxon>
    </lineage>
</organism>
<dbReference type="Pfam" id="PF01582">
    <property type="entry name" value="TIR"/>
    <property type="match status" value="1"/>
</dbReference>
<dbReference type="InterPro" id="IPR000157">
    <property type="entry name" value="TIR_dom"/>
</dbReference>
<dbReference type="PANTHER" id="PTHR11017:SF567">
    <property type="entry name" value="ADP-RIBOSYL CYCLASE_CYCLIC ADP-RIBOSE HYDROLASE"/>
    <property type="match status" value="1"/>
</dbReference>
<proteinExistence type="predicted"/>
<dbReference type="InterPro" id="IPR045344">
    <property type="entry name" value="C-JID"/>
</dbReference>
<dbReference type="PANTHER" id="PTHR11017">
    <property type="entry name" value="LEUCINE-RICH REPEAT-CONTAINING PROTEIN"/>
    <property type="match status" value="1"/>
</dbReference>
<dbReference type="GO" id="GO:0003676">
    <property type="term" value="F:nucleic acid binding"/>
    <property type="evidence" value="ECO:0007669"/>
    <property type="project" value="InterPro"/>
</dbReference>
<evidence type="ECO:0000259" key="8">
    <source>
        <dbReference type="PROSITE" id="PS50104"/>
    </source>
</evidence>
<dbReference type="InterPro" id="IPR042197">
    <property type="entry name" value="Apaf_helical"/>
</dbReference>
<evidence type="ECO:0000256" key="2">
    <source>
        <dbReference type="ARBA" id="ARBA00022614"/>
    </source>
</evidence>
<keyword evidence="5" id="KW-0611">Plant defense</keyword>
<dbReference type="GO" id="GO:0061809">
    <property type="term" value="F:NAD+ nucleosidase activity, cyclic ADP-ribose generating"/>
    <property type="evidence" value="ECO:0007669"/>
    <property type="project" value="UniProtKB-EC"/>
</dbReference>
<accession>A0A314L0D0</accession>
<dbReference type="Pfam" id="PF23598">
    <property type="entry name" value="LRR_14"/>
    <property type="match status" value="1"/>
</dbReference>
<sequence length="1508" mass="172529">MPSTSYSSLPPSEQWDYDVFLSFRGEDTRKTFVAHLYRELRRAGINTFKDDLTLERGASISPQLVSAIKRSRFAIIIFSKNYASSKWCLDELVKIMECRNEIGQVVVPIFYDINPSEVRSQRNSFAEAFSKYEEDFKGDANKVHNWRKALNKAANLTGHDLHSSTYNGNESWCIQHVVKEIANDLCQKSMISGTLVGAESQIRAVSSMLMMKCEDVRFIGISGMGGIGKTTIARSIFDRFSHQFDGACFVANIKENQAKQGLLSLQKTLLSKVLTIESVNLADEYGGIDIIRKRLGFKKVLVVLDDVDHQDQLDGLAGAHDWFGKYSRIIITARDKHLLLNCDDTYRVSLLAIAKATRLFSWHAFRKTSPVNGFKRFSHRVVEYAGGLPLALKVLGSFLRGRNIKQWRSALDTLRDIPNDEIISKLKISYDGLGDKVKQVFLDLACSFVTSDAATLKKLFTEIIIDILVEKSLLFVSSFGRIGIHDLIREMGRRIAVQENPRRRIWLHEDIADILSEHTGGEAIEVILIPLMSNSEENTIHLSNEVFRHMKRLRIFVSPSHKNVMYFCSHDPIKFLPNSLCWINWSYYPSPSLPENFEPPKLVGLIMHCSYVVNLWKGSKRLNRLSILDLSDSRKLIQISDLSGSPNLERLILCRCVRLVEVHPSVGALKKLTILDVEGCEKLERLPSKFQSGSLEVLNFSGCRSLRKVPEIQQNVNRLTEFKKPNFGVLELTSSFLSYLDLSGCSNIETLPSSMCRLKNLKYLYLNGCTKLKNLPEDICELVSLEGLDASETSVWCTPNSITCLRKLKYLSFRKVPKAFHVSDLCSWGCFAQLDLKFQLPSILSVFCTLIRLDLSACNLFDGSIPEDLGCLASLLELNLSRNNFTFLPKSIVLLNRLRHLDITYCEKLTELPELPPRIMKLFLDDRFALESIPTLPTMYKELYLVSFANQKLQEMWCASRRESSGAQMRNCLRKNMTDMLEEILLPFLSIVQLKLVFDDQRRGGRFGIVFPRSDPSAKVPRWFKYRKTCSTRISFNLKKHWYNNKFMGFAIYCQLPFLNDESPKKSRNRQFAFSLFWGATITTKLVPERTAMDQRTPEKIVPLQVSNVVAYGSHDCFIFLQLDLRKVHFNGKGKGTMLIDNPNDYCRFEASLDCHMSSNWGVRLVYADDIEVMRLEWAWQSNRFELEHLREEDLELCTGRLKELSVPGEIRYFYATLIFYNLPVLSTCPRCLSFAEDLTHVFLNCKYSQLVWEGSRLGLNFKVGSPIEFQEWLLTWTLSAPENEDFSFSLAVLWAIWKHRNKLVQERAVFVPSEVISTAIKEHSRFPYSVGIAIRELYEVHRGTIVDLNAFNVDSDVQLDDNVLIMEVKGAWKEGQEWAGMAWIAYRWNSGVKVAEARRSLKVSSKLHAEVHAFEHAVKWSLVVDSPIVILSNNQILIKELHNSDCCSDQDIVCMLHECLEFMEANEISWKVVKVPSYAVSAAKKAAKMAMKIHMDVLNWDPYHIDI</sequence>
<dbReference type="EMBL" id="MJEQ01000635">
    <property type="protein sequence ID" value="OIT34932.1"/>
    <property type="molecule type" value="Genomic_DNA"/>
</dbReference>
<evidence type="ECO:0000256" key="1">
    <source>
        <dbReference type="ARBA" id="ARBA00011982"/>
    </source>
</evidence>
<dbReference type="PROSITE" id="PS50104">
    <property type="entry name" value="TIR"/>
    <property type="match status" value="1"/>
</dbReference>
<gene>
    <name evidence="9" type="primary">N_29</name>
    <name evidence="9" type="ORF">A4A49_16559</name>
</gene>
<dbReference type="OrthoDB" id="1305754at2759"/>
<dbReference type="PRINTS" id="PR00364">
    <property type="entry name" value="DISEASERSIST"/>
</dbReference>
<dbReference type="InterPro" id="IPR036390">
    <property type="entry name" value="WH_DNA-bd_sf"/>
</dbReference>
<dbReference type="FunFam" id="3.40.50.10140:FF:000007">
    <property type="entry name" value="Disease resistance protein (TIR-NBS-LRR class)"/>
    <property type="match status" value="1"/>
</dbReference>
<dbReference type="Gramene" id="OIT34932">
    <property type="protein sequence ID" value="OIT34932"/>
    <property type="gene ID" value="A4A49_16559"/>
</dbReference>
<evidence type="ECO:0000256" key="4">
    <source>
        <dbReference type="ARBA" id="ARBA00022801"/>
    </source>
</evidence>
<dbReference type="InterPro" id="IPR035897">
    <property type="entry name" value="Toll_tir_struct_dom_sf"/>
</dbReference>
<keyword evidence="3" id="KW-0677">Repeat</keyword>
<dbReference type="EC" id="3.2.2.6" evidence="1"/>
<evidence type="ECO:0000313" key="10">
    <source>
        <dbReference type="Proteomes" id="UP000187609"/>
    </source>
</evidence>
<dbReference type="KEGG" id="nau:109244045"/>
<evidence type="ECO:0000256" key="3">
    <source>
        <dbReference type="ARBA" id="ARBA00022737"/>
    </source>
</evidence>
<dbReference type="Gene3D" id="3.80.10.10">
    <property type="entry name" value="Ribonuclease Inhibitor"/>
    <property type="match status" value="2"/>
</dbReference>
<keyword evidence="4" id="KW-0378">Hydrolase</keyword>
<dbReference type="SUPFAM" id="SSF52200">
    <property type="entry name" value="Toll/Interleukin receptor TIR domain"/>
    <property type="match status" value="1"/>
</dbReference>
<evidence type="ECO:0000256" key="6">
    <source>
        <dbReference type="ARBA" id="ARBA00023027"/>
    </source>
</evidence>
<dbReference type="SUPFAM" id="SSF52540">
    <property type="entry name" value="P-loop containing nucleoside triphosphate hydrolases"/>
    <property type="match status" value="1"/>
</dbReference>
<dbReference type="InterPro" id="IPR002182">
    <property type="entry name" value="NB-ARC"/>
</dbReference>
<dbReference type="Pfam" id="PF00931">
    <property type="entry name" value="NB-ARC"/>
    <property type="match status" value="1"/>
</dbReference>
<dbReference type="Gene3D" id="3.30.420.10">
    <property type="entry name" value="Ribonuclease H-like superfamily/Ribonuclease H"/>
    <property type="match status" value="1"/>
</dbReference>
<dbReference type="GO" id="GO:0006952">
    <property type="term" value="P:defense response"/>
    <property type="evidence" value="ECO:0007669"/>
    <property type="project" value="UniProtKB-KW"/>
</dbReference>
<dbReference type="Pfam" id="PF20160">
    <property type="entry name" value="C-JID"/>
    <property type="match status" value="1"/>
</dbReference>
<dbReference type="Pfam" id="PF23282">
    <property type="entry name" value="WHD_ROQ1"/>
    <property type="match status" value="1"/>
</dbReference>
<protein>
    <recommendedName>
        <fullName evidence="1">ADP-ribosyl cyclase/cyclic ADP-ribose hydrolase</fullName>
        <ecNumber evidence="1">3.2.2.6</ecNumber>
    </recommendedName>
</protein>
<keyword evidence="10" id="KW-1185">Reference proteome</keyword>
<comment type="catalytic activity">
    <reaction evidence="7">
        <text>NAD(+) + H2O = ADP-D-ribose + nicotinamide + H(+)</text>
        <dbReference type="Rhea" id="RHEA:16301"/>
        <dbReference type="ChEBI" id="CHEBI:15377"/>
        <dbReference type="ChEBI" id="CHEBI:15378"/>
        <dbReference type="ChEBI" id="CHEBI:17154"/>
        <dbReference type="ChEBI" id="CHEBI:57540"/>
        <dbReference type="ChEBI" id="CHEBI:57967"/>
        <dbReference type="EC" id="3.2.2.6"/>
    </reaction>
    <physiologicalReaction direction="left-to-right" evidence="7">
        <dbReference type="Rhea" id="RHEA:16302"/>
    </physiologicalReaction>
</comment>
<evidence type="ECO:0000256" key="5">
    <source>
        <dbReference type="ARBA" id="ARBA00022821"/>
    </source>
</evidence>
<dbReference type="GeneID" id="109244045"/>
<dbReference type="InterPro" id="IPR032675">
    <property type="entry name" value="LRR_dom_sf"/>
</dbReference>
<dbReference type="PROSITE" id="PS51450">
    <property type="entry name" value="LRR"/>
    <property type="match status" value="1"/>
</dbReference>